<dbReference type="InterPro" id="IPR029063">
    <property type="entry name" value="SAM-dependent_MTases_sf"/>
</dbReference>
<organism evidence="1 2">
    <name type="scientific">Candidatus Nealsonbacteria bacterium RIFOXYB1_FULL_40_15</name>
    <dbReference type="NCBI Taxonomy" id="1801677"/>
    <lineage>
        <taxon>Bacteria</taxon>
        <taxon>Candidatus Nealsoniibacteriota</taxon>
    </lineage>
</organism>
<dbReference type="GO" id="GO:0016740">
    <property type="term" value="F:transferase activity"/>
    <property type="evidence" value="ECO:0007669"/>
    <property type="project" value="UniProtKB-KW"/>
</dbReference>
<accession>A0A1G2EP67</accession>
<dbReference type="PANTHER" id="PTHR40036">
    <property type="entry name" value="MACROCIN O-METHYLTRANSFERASE"/>
    <property type="match status" value="1"/>
</dbReference>
<reference evidence="1 2" key="1">
    <citation type="journal article" date="2016" name="Nat. Commun.">
        <title>Thousands of microbial genomes shed light on interconnected biogeochemical processes in an aquifer system.</title>
        <authorList>
            <person name="Anantharaman K."/>
            <person name="Brown C.T."/>
            <person name="Hug L.A."/>
            <person name="Sharon I."/>
            <person name="Castelle C.J."/>
            <person name="Probst A.J."/>
            <person name="Thomas B.C."/>
            <person name="Singh A."/>
            <person name="Wilkins M.J."/>
            <person name="Karaoz U."/>
            <person name="Brodie E.L."/>
            <person name="Williams K.H."/>
            <person name="Hubbard S.S."/>
            <person name="Banfield J.F."/>
        </authorList>
    </citation>
    <scope>NUCLEOTIDE SEQUENCE [LARGE SCALE GENOMIC DNA]</scope>
</reference>
<evidence type="ECO:0000313" key="2">
    <source>
        <dbReference type="Proteomes" id="UP000177740"/>
    </source>
</evidence>
<gene>
    <name evidence="1" type="ORF">A2365_00630</name>
</gene>
<dbReference type="EMBL" id="MHMM01000010">
    <property type="protein sequence ID" value="OGZ27161.1"/>
    <property type="molecule type" value="Genomic_DNA"/>
</dbReference>
<sequence length="249" mass="28708">MQNIPKFYNSEEESKARGQFAEHFRSCPIPDDQILSNLGLFLNSKNLARILFMDHIYKKIIDTQGIVVEFGTWWGQNMALFASLRGIYEPFNRHRKIVGFDTFTGFPSISEKDSNSNLMFQGNLGLPENYTAYLEKVMEFQEKDNPLSHIKKFEVVPGDAVQTIDEYLKKYPETIISLAYFDFDIYEPTKKCLEAIKPHLIKGSVLGFDELNDHDSPGETAAVKEVFGLNNIKLKRFRYASRTSYFVVE</sequence>
<dbReference type="PANTHER" id="PTHR40036:SF1">
    <property type="entry name" value="MACROCIN O-METHYLTRANSFERASE"/>
    <property type="match status" value="1"/>
</dbReference>
<dbReference type="InterPro" id="IPR008884">
    <property type="entry name" value="TylF_MeTrfase"/>
</dbReference>
<keyword evidence="1" id="KW-0808">Transferase</keyword>
<dbReference type="Gene3D" id="3.40.50.150">
    <property type="entry name" value="Vaccinia Virus protein VP39"/>
    <property type="match status" value="1"/>
</dbReference>
<dbReference type="STRING" id="1801677.A2365_00630"/>
<comment type="caution">
    <text evidence="1">The sequence shown here is derived from an EMBL/GenBank/DDBJ whole genome shotgun (WGS) entry which is preliminary data.</text>
</comment>
<dbReference type="AlphaFoldDB" id="A0A1G2EP67"/>
<proteinExistence type="predicted"/>
<dbReference type="Proteomes" id="UP000177740">
    <property type="component" value="Unassembled WGS sequence"/>
</dbReference>
<evidence type="ECO:0000313" key="1">
    <source>
        <dbReference type="EMBL" id="OGZ27161.1"/>
    </source>
</evidence>
<protein>
    <submittedName>
        <fullName evidence="1">Crotonobetainyl-CoA--carnitine CoA-transferase</fullName>
    </submittedName>
</protein>
<name>A0A1G2EP67_9BACT</name>